<reference evidence="1 2" key="2">
    <citation type="journal article" date="2022" name="Mol. Ecol. Resour.">
        <title>The genomes of chicory, endive, great burdock and yacon provide insights into Asteraceae paleo-polyploidization history and plant inulin production.</title>
        <authorList>
            <person name="Fan W."/>
            <person name="Wang S."/>
            <person name="Wang H."/>
            <person name="Wang A."/>
            <person name="Jiang F."/>
            <person name="Liu H."/>
            <person name="Zhao H."/>
            <person name="Xu D."/>
            <person name="Zhang Y."/>
        </authorList>
    </citation>
    <scope>NUCLEOTIDE SEQUENCE [LARGE SCALE GENOMIC DNA]</scope>
    <source>
        <strain evidence="2">cv. Yunnan</strain>
        <tissue evidence="1">Leaves</tissue>
    </source>
</reference>
<comment type="caution">
    <text evidence="1">The sequence shown here is derived from an EMBL/GenBank/DDBJ whole genome shotgun (WGS) entry which is preliminary data.</text>
</comment>
<evidence type="ECO:0000313" key="1">
    <source>
        <dbReference type="EMBL" id="KAI3743573.1"/>
    </source>
</evidence>
<reference evidence="2" key="1">
    <citation type="journal article" date="2022" name="Mol. Ecol. Resour.">
        <title>The genomes of chicory, endive, great burdock and yacon provide insights into Asteraceae palaeo-polyploidization history and plant inulin production.</title>
        <authorList>
            <person name="Fan W."/>
            <person name="Wang S."/>
            <person name="Wang H."/>
            <person name="Wang A."/>
            <person name="Jiang F."/>
            <person name="Liu H."/>
            <person name="Zhao H."/>
            <person name="Xu D."/>
            <person name="Zhang Y."/>
        </authorList>
    </citation>
    <scope>NUCLEOTIDE SEQUENCE [LARGE SCALE GENOMIC DNA]</scope>
    <source>
        <strain evidence="2">cv. Yunnan</strain>
    </source>
</reference>
<name>A0ACB9DAA3_9ASTR</name>
<proteinExistence type="predicted"/>
<sequence length="397" mass="45389">MPWVGLYTAVASTICILAMSADVIQAFKQWKLWFPNKFFTLNATTITLIAIAMKLPVDLTRLMDDKELLMNIMALGILVITIVVNIVIQANSFSFAMIFLTFSILWPFSVAVTVSPTRKKLEHRYKESKQLISCHLEKRFSFKEHKRHVKKYWMMAETHNPQFVIACTQKQPHNLIKLLEKSKGFSAVVKFDNDLVPPLYPEKTHNCWSLVVVTLTSTAIALPNIANGHLKGLLVDILSACFTNIPRVIEMKCHQHVTEKRGDSIRNAAQLLGKSKKILKILKSRKLPNIDLDSMAYIDKWRLQSKSKVLDGCRRIPNVGKRSITTSISVHSRPYAFFTAYRSINLGNQHLFNMDSSLQLGLKPAYLRTNWNDFLEVLIKPYFWLQLQNPPKVTTSS</sequence>
<accession>A0ACB9DAA3</accession>
<protein>
    <submittedName>
        <fullName evidence="1">Uncharacterized protein</fullName>
    </submittedName>
</protein>
<evidence type="ECO:0000313" key="2">
    <source>
        <dbReference type="Proteomes" id="UP001056120"/>
    </source>
</evidence>
<organism evidence="1 2">
    <name type="scientific">Smallanthus sonchifolius</name>
    <dbReference type="NCBI Taxonomy" id="185202"/>
    <lineage>
        <taxon>Eukaryota</taxon>
        <taxon>Viridiplantae</taxon>
        <taxon>Streptophyta</taxon>
        <taxon>Embryophyta</taxon>
        <taxon>Tracheophyta</taxon>
        <taxon>Spermatophyta</taxon>
        <taxon>Magnoliopsida</taxon>
        <taxon>eudicotyledons</taxon>
        <taxon>Gunneridae</taxon>
        <taxon>Pentapetalae</taxon>
        <taxon>asterids</taxon>
        <taxon>campanulids</taxon>
        <taxon>Asterales</taxon>
        <taxon>Asteraceae</taxon>
        <taxon>Asteroideae</taxon>
        <taxon>Heliantheae alliance</taxon>
        <taxon>Millerieae</taxon>
        <taxon>Smallanthus</taxon>
    </lineage>
</organism>
<dbReference type="Proteomes" id="UP001056120">
    <property type="component" value="Linkage Group LG20"/>
</dbReference>
<gene>
    <name evidence="1" type="ORF">L1987_61283</name>
</gene>
<keyword evidence="2" id="KW-1185">Reference proteome</keyword>
<dbReference type="EMBL" id="CM042037">
    <property type="protein sequence ID" value="KAI3743573.1"/>
    <property type="molecule type" value="Genomic_DNA"/>
</dbReference>